<reference evidence="8 9" key="1">
    <citation type="submission" date="2024-09" db="EMBL/GenBank/DDBJ databases">
        <authorList>
            <person name="Sun Q."/>
            <person name="Mori K."/>
        </authorList>
    </citation>
    <scope>NUCLEOTIDE SEQUENCE [LARGE SCALE GENOMIC DNA]</scope>
    <source>
        <strain evidence="8 9">ATCC 51272</strain>
    </source>
</reference>
<dbReference type="EMBL" id="JBHLZF010000001">
    <property type="protein sequence ID" value="MFB9896386.1"/>
    <property type="molecule type" value="Genomic_DNA"/>
</dbReference>
<sequence>MKRKQILTALLALAIIQGHAQKITTENTVIDCGQVVFRQPITAQFEMKNSGNKPLLITDVRTSCGCTTVSYPREAIPGGQTFTVSAVYDARQMGHFDKQIGLYSNAGGQPMVLSVRGVVVANIKDFDGQYPYTLGTLMVDTTDIEFDDVNRGDRPYHKIHIKNVGRETAQPVIMHLPGYLKASVSPTRIAPGHSGVATIMLDSRRLRDLGLTQTSVYLGAFLGDKVTPEKEITVSTVLLPGFESMTEQQRAQAPKMRLSAGSLDLGEFKGKARKRGTLEITNEGQSTLIIRSLQMSAAGLRVSLNKTQIEPGASARLKVVATAKDLKTARSKPRILMITNDPENTKVVININVSGKS</sequence>
<feature type="chain" id="PRO_5045376226" evidence="6">
    <location>
        <begin position="21"/>
        <end position="357"/>
    </location>
</feature>
<dbReference type="InterPro" id="IPR053879">
    <property type="entry name" value="HYDIN_VesB_CFA65-like_Ig"/>
</dbReference>
<accession>A0ABV5ZGA1</accession>
<dbReference type="RefSeq" id="WP_027952407.1">
    <property type="nucleotide sequence ID" value="NZ_JADU01000018.1"/>
</dbReference>
<evidence type="ECO:0000256" key="2">
    <source>
        <dbReference type="ARBA" id="ARBA00004496"/>
    </source>
</evidence>
<comment type="caution">
    <text evidence="8">The sequence shown here is derived from an EMBL/GenBank/DDBJ whole genome shotgun (WGS) entry which is preliminary data.</text>
</comment>
<evidence type="ECO:0000256" key="6">
    <source>
        <dbReference type="SAM" id="SignalP"/>
    </source>
</evidence>
<dbReference type="PANTHER" id="PTHR37833:SF1">
    <property type="entry name" value="SIGNAL PEPTIDE PROTEIN"/>
    <property type="match status" value="1"/>
</dbReference>
<evidence type="ECO:0000256" key="1">
    <source>
        <dbReference type="ARBA" id="ARBA00004138"/>
    </source>
</evidence>
<evidence type="ECO:0000256" key="5">
    <source>
        <dbReference type="ARBA" id="ARBA00023273"/>
    </source>
</evidence>
<feature type="domain" description="HYDIN/VesB/CFA65-like Ig-like" evidence="7">
    <location>
        <begin position="254"/>
        <end position="349"/>
    </location>
</feature>
<comment type="subcellular location">
    <subcellularLocation>
        <location evidence="1">Cell projection</location>
        <location evidence="1">Cilium</location>
    </subcellularLocation>
    <subcellularLocation>
        <location evidence="2">Cytoplasm</location>
    </subcellularLocation>
</comment>
<evidence type="ECO:0000256" key="4">
    <source>
        <dbReference type="ARBA" id="ARBA00023069"/>
    </source>
</evidence>
<evidence type="ECO:0000256" key="3">
    <source>
        <dbReference type="ARBA" id="ARBA00022490"/>
    </source>
</evidence>
<keyword evidence="6" id="KW-0732">Signal</keyword>
<name>A0ABV5ZGA1_9BACT</name>
<evidence type="ECO:0000259" key="7">
    <source>
        <dbReference type="Pfam" id="PF22544"/>
    </source>
</evidence>
<feature type="signal peptide" evidence="6">
    <location>
        <begin position="1"/>
        <end position="20"/>
    </location>
</feature>
<dbReference type="Pfam" id="PF22544">
    <property type="entry name" value="HYDIN_VesB_CFA65-like_Ig"/>
    <property type="match status" value="1"/>
</dbReference>
<keyword evidence="3" id="KW-0963">Cytoplasm</keyword>
<dbReference type="InterPro" id="IPR011467">
    <property type="entry name" value="DUF1573"/>
</dbReference>
<keyword evidence="9" id="KW-1185">Reference proteome</keyword>
<dbReference type="InterPro" id="IPR013783">
    <property type="entry name" value="Ig-like_fold"/>
</dbReference>
<dbReference type="Gene3D" id="2.60.40.10">
    <property type="entry name" value="Immunoglobulins"/>
    <property type="match status" value="2"/>
</dbReference>
<dbReference type="Proteomes" id="UP001589688">
    <property type="component" value="Unassembled WGS sequence"/>
</dbReference>
<keyword evidence="4" id="KW-0969">Cilium</keyword>
<evidence type="ECO:0000313" key="9">
    <source>
        <dbReference type="Proteomes" id="UP001589688"/>
    </source>
</evidence>
<evidence type="ECO:0000313" key="8">
    <source>
        <dbReference type="EMBL" id="MFB9896386.1"/>
    </source>
</evidence>
<proteinExistence type="predicted"/>
<gene>
    <name evidence="8" type="ORF">ACFFK8_00725</name>
</gene>
<organism evidence="8 9">
    <name type="scientific">Hallella seregens ATCC 51272</name>
    <dbReference type="NCBI Taxonomy" id="1336250"/>
    <lineage>
        <taxon>Bacteria</taxon>
        <taxon>Pseudomonadati</taxon>
        <taxon>Bacteroidota</taxon>
        <taxon>Bacteroidia</taxon>
        <taxon>Bacteroidales</taxon>
        <taxon>Prevotellaceae</taxon>
        <taxon>Hallella</taxon>
    </lineage>
</organism>
<dbReference type="Pfam" id="PF07610">
    <property type="entry name" value="DUF1573"/>
    <property type="match status" value="1"/>
</dbReference>
<keyword evidence="5" id="KW-0966">Cell projection</keyword>
<protein>
    <submittedName>
        <fullName evidence="8">DUF1573 domain-containing protein</fullName>
    </submittedName>
</protein>
<dbReference type="PANTHER" id="PTHR37833">
    <property type="entry name" value="LIPOPROTEIN-RELATED"/>
    <property type="match status" value="1"/>
</dbReference>